<accession>A0ABQ2IJA7</accession>
<evidence type="ECO:0000313" key="3">
    <source>
        <dbReference type="Proteomes" id="UP000597656"/>
    </source>
</evidence>
<feature type="region of interest" description="Disordered" evidence="1">
    <location>
        <begin position="1"/>
        <end position="89"/>
    </location>
</feature>
<protein>
    <submittedName>
        <fullName evidence="2">Uncharacterized protein</fullName>
    </submittedName>
</protein>
<comment type="caution">
    <text evidence="2">The sequence shown here is derived from an EMBL/GenBank/DDBJ whole genome shotgun (WGS) entry which is preliminary data.</text>
</comment>
<dbReference type="EMBL" id="BMNC01000010">
    <property type="protein sequence ID" value="GGN11931.1"/>
    <property type="molecule type" value="Genomic_DNA"/>
</dbReference>
<name>A0ABQ2IJA7_9PSEU</name>
<sequence>MISGAFPVTSSVPHRGHEQAAGASPDARRPSISSRSATPPSRQTWHPTRCSAWAHGSTAGSEDTTSGAPGSLEGADQNAMRQRSRRSSP</sequence>
<gene>
    <name evidence="2" type="ORF">GCM10011609_60110</name>
</gene>
<feature type="compositionally biased region" description="Polar residues" evidence="1">
    <location>
        <begin position="58"/>
        <end position="68"/>
    </location>
</feature>
<dbReference type="Proteomes" id="UP000597656">
    <property type="component" value="Unassembled WGS sequence"/>
</dbReference>
<evidence type="ECO:0000313" key="2">
    <source>
        <dbReference type="EMBL" id="GGN11931.1"/>
    </source>
</evidence>
<dbReference type="RefSeq" id="WP_189158210.1">
    <property type="nucleotide sequence ID" value="NZ_BMNC01000010.1"/>
</dbReference>
<proteinExistence type="predicted"/>
<feature type="compositionally biased region" description="Polar residues" evidence="1">
    <location>
        <begin position="31"/>
        <end position="46"/>
    </location>
</feature>
<evidence type="ECO:0000256" key="1">
    <source>
        <dbReference type="SAM" id="MobiDB-lite"/>
    </source>
</evidence>
<keyword evidence="3" id="KW-1185">Reference proteome</keyword>
<reference evidence="3" key="1">
    <citation type="journal article" date="2019" name="Int. J. Syst. Evol. Microbiol.">
        <title>The Global Catalogue of Microorganisms (GCM) 10K type strain sequencing project: providing services to taxonomists for standard genome sequencing and annotation.</title>
        <authorList>
            <consortium name="The Broad Institute Genomics Platform"/>
            <consortium name="The Broad Institute Genome Sequencing Center for Infectious Disease"/>
            <person name="Wu L."/>
            <person name="Ma J."/>
        </authorList>
    </citation>
    <scope>NUCLEOTIDE SEQUENCE [LARGE SCALE GENOMIC DNA]</scope>
    <source>
        <strain evidence="3">CGMCC 4.7319</strain>
    </source>
</reference>
<organism evidence="2 3">
    <name type="scientific">Lentzea pudingi</name>
    <dbReference type="NCBI Taxonomy" id="1789439"/>
    <lineage>
        <taxon>Bacteria</taxon>
        <taxon>Bacillati</taxon>
        <taxon>Actinomycetota</taxon>
        <taxon>Actinomycetes</taxon>
        <taxon>Pseudonocardiales</taxon>
        <taxon>Pseudonocardiaceae</taxon>
        <taxon>Lentzea</taxon>
    </lineage>
</organism>